<reference evidence="1" key="2">
    <citation type="journal article" date="2022" name="New Phytol.">
        <title>Evolutionary transition to the ectomycorrhizal habit in the genomes of a hyperdiverse lineage of mushroom-forming fungi.</title>
        <authorList>
            <person name="Looney B."/>
            <person name="Miyauchi S."/>
            <person name="Morin E."/>
            <person name="Drula E."/>
            <person name="Courty P.E."/>
            <person name="Kohler A."/>
            <person name="Kuo A."/>
            <person name="LaButti K."/>
            <person name="Pangilinan J."/>
            <person name="Lipzen A."/>
            <person name="Riley R."/>
            <person name="Andreopoulos W."/>
            <person name="He G."/>
            <person name="Johnson J."/>
            <person name="Nolan M."/>
            <person name="Tritt A."/>
            <person name="Barry K.W."/>
            <person name="Grigoriev I.V."/>
            <person name="Nagy L.G."/>
            <person name="Hibbett D."/>
            <person name="Henrissat B."/>
            <person name="Matheny P.B."/>
            <person name="Labbe J."/>
            <person name="Martin F.M."/>
        </authorList>
    </citation>
    <scope>NUCLEOTIDE SEQUENCE</scope>
    <source>
        <strain evidence="1">EC-137</strain>
    </source>
</reference>
<keyword evidence="2" id="KW-1185">Reference proteome</keyword>
<sequence>MRLTGFLAAVTLAGSSVNAITLYLAGDSTMANDGGQPYKGWGTAVGNYLSISVVNNAVAGRSARSFTNEGRFSSMAAAVVSGDIVIIEFGHNDGGDPTTSALAPCFGPGTITTCQLTPIARNGTTVYTFEKYIEDAVNSFKAQGPRVIVSSQTPDNPFIVGTAPSRFVGYAQTSASDTGVAYVDHFDFVLREFEALGNATVSSFYPIDHLHTNTAGASIVAQAFVRGVLCAGSS</sequence>
<gene>
    <name evidence="1" type="ORF">K488DRAFT_13399</name>
</gene>
<accession>A0ACB8QNZ2</accession>
<protein>
    <submittedName>
        <fullName evidence="1">Rhamnogalacturonan acetylesterase</fullName>
    </submittedName>
</protein>
<proteinExistence type="predicted"/>
<feature type="non-terminal residue" evidence="1">
    <location>
        <position position="234"/>
    </location>
</feature>
<reference evidence="1" key="1">
    <citation type="submission" date="2021-02" db="EMBL/GenBank/DDBJ databases">
        <authorList>
            <consortium name="DOE Joint Genome Institute"/>
            <person name="Ahrendt S."/>
            <person name="Looney B.P."/>
            <person name="Miyauchi S."/>
            <person name="Morin E."/>
            <person name="Drula E."/>
            <person name="Courty P.E."/>
            <person name="Chicoki N."/>
            <person name="Fauchery L."/>
            <person name="Kohler A."/>
            <person name="Kuo A."/>
            <person name="Labutti K."/>
            <person name="Pangilinan J."/>
            <person name="Lipzen A."/>
            <person name="Riley R."/>
            <person name="Andreopoulos W."/>
            <person name="He G."/>
            <person name="Johnson J."/>
            <person name="Barry K.W."/>
            <person name="Grigoriev I.V."/>
            <person name="Nagy L."/>
            <person name="Hibbett D."/>
            <person name="Henrissat B."/>
            <person name="Matheny P.B."/>
            <person name="Labbe J."/>
            <person name="Martin F."/>
        </authorList>
    </citation>
    <scope>NUCLEOTIDE SEQUENCE</scope>
    <source>
        <strain evidence="1">EC-137</strain>
    </source>
</reference>
<organism evidence="1 2">
    <name type="scientific">Vararia minispora EC-137</name>
    <dbReference type="NCBI Taxonomy" id="1314806"/>
    <lineage>
        <taxon>Eukaryota</taxon>
        <taxon>Fungi</taxon>
        <taxon>Dikarya</taxon>
        <taxon>Basidiomycota</taxon>
        <taxon>Agaricomycotina</taxon>
        <taxon>Agaricomycetes</taxon>
        <taxon>Russulales</taxon>
        <taxon>Lachnocladiaceae</taxon>
        <taxon>Vararia</taxon>
    </lineage>
</organism>
<evidence type="ECO:0000313" key="2">
    <source>
        <dbReference type="Proteomes" id="UP000814128"/>
    </source>
</evidence>
<evidence type="ECO:0000313" key="1">
    <source>
        <dbReference type="EMBL" id="KAI0033121.1"/>
    </source>
</evidence>
<dbReference type="EMBL" id="MU273527">
    <property type="protein sequence ID" value="KAI0033121.1"/>
    <property type="molecule type" value="Genomic_DNA"/>
</dbReference>
<name>A0ACB8QNZ2_9AGAM</name>
<comment type="caution">
    <text evidence="1">The sequence shown here is derived from an EMBL/GenBank/DDBJ whole genome shotgun (WGS) entry which is preliminary data.</text>
</comment>
<dbReference type="Proteomes" id="UP000814128">
    <property type="component" value="Unassembled WGS sequence"/>
</dbReference>